<dbReference type="InterPro" id="IPR007085">
    <property type="entry name" value="DNA/pantothenate-metab_flavo_C"/>
</dbReference>
<comment type="cofactor">
    <cofactor evidence="3">
        <name>Mg(2+)</name>
        <dbReference type="ChEBI" id="CHEBI:18420"/>
    </cofactor>
</comment>
<keyword evidence="3" id="KW-0511">Multifunctional enzyme</keyword>
<organism evidence="6 7">
    <name type="scientific">Metallosphaera tengchongensis</name>
    <dbReference type="NCBI Taxonomy" id="1532350"/>
    <lineage>
        <taxon>Archaea</taxon>
        <taxon>Thermoproteota</taxon>
        <taxon>Thermoprotei</taxon>
        <taxon>Sulfolobales</taxon>
        <taxon>Sulfolobaceae</taxon>
        <taxon>Metallosphaera</taxon>
    </lineage>
</organism>
<accession>A0A6N0NTC6</accession>
<comment type="similarity">
    <text evidence="3">In the C-terminal section; belongs to the PPC synthetase family.</text>
</comment>
<keyword evidence="3" id="KW-0460">Magnesium</keyword>
<keyword evidence="1 3" id="KW-0210">Decarboxylase</keyword>
<dbReference type="SUPFAM" id="SSF52507">
    <property type="entry name" value="Homo-oligomeric flavin-containing Cys decarboxylases, HFCD"/>
    <property type="match status" value="1"/>
</dbReference>
<evidence type="ECO:0000313" key="6">
    <source>
        <dbReference type="EMBL" id="QKQ99951.1"/>
    </source>
</evidence>
<dbReference type="NCBIfam" id="TIGR00521">
    <property type="entry name" value="coaBC_dfp"/>
    <property type="match status" value="1"/>
</dbReference>
<dbReference type="EC" id="6.3.2.5" evidence="3"/>
<feature type="binding site" evidence="3">
    <location>
        <position position="295"/>
    </location>
    <ligand>
        <name>CTP</name>
        <dbReference type="ChEBI" id="CHEBI:37563"/>
    </ligand>
</feature>
<dbReference type="GO" id="GO:0004632">
    <property type="term" value="F:phosphopantothenate--cysteine ligase activity"/>
    <property type="evidence" value="ECO:0007669"/>
    <property type="project" value="UniProtKB-UniRule"/>
</dbReference>
<evidence type="ECO:0000259" key="4">
    <source>
        <dbReference type="Pfam" id="PF02441"/>
    </source>
</evidence>
<comment type="function">
    <text evidence="3">Catalyzes two sequential steps in the biosynthesis of coenzyme A. In the first step cysteine is conjugated to 4'-phosphopantothenate to form 4-phosphopantothenoylcysteine. In the second step the latter compound is decarboxylated to form 4'-phosphopantotheine.</text>
</comment>
<dbReference type="GO" id="GO:0015937">
    <property type="term" value="P:coenzyme A biosynthetic process"/>
    <property type="evidence" value="ECO:0007669"/>
    <property type="project" value="UniProtKB-UniRule"/>
</dbReference>
<dbReference type="InterPro" id="IPR003382">
    <property type="entry name" value="Flavoprotein"/>
</dbReference>
<dbReference type="EC" id="4.1.1.36" evidence="3"/>
<dbReference type="GeneID" id="55641437"/>
<comment type="pathway">
    <text evidence="3">Cofactor biosynthesis; coenzyme A biosynthesis.</text>
</comment>
<dbReference type="GO" id="GO:0071513">
    <property type="term" value="C:phosphopantothenoylcysteine decarboxylase complex"/>
    <property type="evidence" value="ECO:0007669"/>
    <property type="project" value="TreeGrafter"/>
</dbReference>
<proteinExistence type="inferred from homology"/>
<comment type="similarity">
    <text evidence="3">In the N-terminal section; belongs to the HFCD (homo-oligomeric flavin containing Cys decarboxylase) superfamily.</text>
</comment>
<feature type="binding site" evidence="3">
    <location>
        <position position="344"/>
    </location>
    <ligand>
        <name>CTP</name>
        <dbReference type="ChEBI" id="CHEBI:37563"/>
    </ligand>
</feature>
<keyword evidence="3 6" id="KW-0436">Ligase</keyword>
<feature type="region of interest" description="Phosphopantothenoylcysteine decarboxylase" evidence="3">
    <location>
        <begin position="1"/>
        <end position="194"/>
    </location>
</feature>
<dbReference type="KEGG" id="mten:GWK48_05765"/>
<evidence type="ECO:0000256" key="2">
    <source>
        <dbReference type="ARBA" id="ARBA00023239"/>
    </source>
</evidence>
<dbReference type="Pfam" id="PF04127">
    <property type="entry name" value="DFP"/>
    <property type="match status" value="1"/>
</dbReference>
<dbReference type="GO" id="GO:0015941">
    <property type="term" value="P:pantothenate catabolic process"/>
    <property type="evidence" value="ECO:0007669"/>
    <property type="project" value="InterPro"/>
</dbReference>
<keyword evidence="3" id="KW-0288">FMN</keyword>
<evidence type="ECO:0000259" key="5">
    <source>
        <dbReference type="Pfam" id="PF04127"/>
    </source>
</evidence>
<feature type="domain" description="DNA/pantothenate metabolism flavoprotein C-terminal" evidence="5">
    <location>
        <begin position="190"/>
        <end position="401"/>
    </location>
</feature>
<protein>
    <recommendedName>
        <fullName evidence="3">Coenzyme A biosynthesis bifunctional protein CoaBC</fullName>
    </recommendedName>
    <alternativeName>
        <fullName evidence="3">DNA/pantothenate metabolism flavoprotein</fullName>
    </alternativeName>
    <alternativeName>
        <fullName evidence="3">Phosphopantothenoylcysteine synthetase/decarboxylase</fullName>
        <shortName evidence="3">PPCS-PPCDC</shortName>
    </alternativeName>
    <domain>
        <recommendedName>
            <fullName evidence="3">Phosphopantothenoylcysteine decarboxylase</fullName>
            <shortName evidence="3">PPC decarboxylase</shortName>
            <shortName evidence="3">PPC-DC</shortName>
            <ecNumber evidence="3">4.1.1.36</ecNumber>
        </recommendedName>
        <alternativeName>
            <fullName evidence="3">CoaC</fullName>
        </alternativeName>
    </domain>
    <domain>
        <recommendedName>
            <fullName evidence="3">Phosphopantothenate--cysteine ligase</fullName>
            <ecNumber evidence="3">6.3.2.5</ecNumber>
        </recommendedName>
        <alternativeName>
            <fullName evidence="3">CoaB</fullName>
        </alternativeName>
        <alternativeName>
            <fullName evidence="3">Phosphopantothenoylcysteine synthetase</fullName>
            <shortName evidence="3">PPC synthetase</shortName>
            <shortName evidence="3">PPC-S</shortName>
        </alternativeName>
    </domain>
</protein>
<dbReference type="Proteomes" id="UP000509301">
    <property type="component" value="Chromosome"/>
</dbReference>
<dbReference type="SUPFAM" id="SSF102645">
    <property type="entry name" value="CoaB-like"/>
    <property type="match status" value="1"/>
</dbReference>
<sequence>MHPSKKIIGSYSDELSGKSILLGITGSVSLYKSIDLARTLMRRGATVKVMMSQMASKLISPDMFQWATGEEVTVELTGKLEHVTLAEDNDGMLIAPATANIIVKLAQGIADISLVATALNFMGLNKPLVLVPAMHLPMYISPPVRDAKLRLESMSIKIVEPEVVGDLAHYPDVDLIASYFTAQLLRGDDLKGVKMVVTAGPTREYMDPVRFISNPSSGTMGVAIANEAQFRGADVYLVHGVLNTKVKSFVRKSVQVESTEEMKSSVSELVEKGYKVVVLAAAPADYRFKQKKDKKIDSHTEVPKVELEKTPKISSSIRGKAFIVGFSAETVENDEELIERAKAKKERHGFDLIVANNVGRKDIGFSSEYNEVFLIGSDYVKKIEKSSKNIVARILLDTVKEELKSRNLL</sequence>
<dbReference type="UniPathway" id="UPA00241"/>
<dbReference type="PANTHER" id="PTHR14359">
    <property type="entry name" value="HOMO-OLIGOMERIC FLAVIN CONTAINING CYS DECARBOXYLASE FAMILY"/>
    <property type="match status" value="1"/>
</dbReference>
<keyword evidence="3" id="KW-0479">Metal-binding</keyword>
<comment type="catalytic activity">
    <reaction evidence="3">
        <text>(R)-4'-phosphopantothenate + L-cysteine + CTP = N-[(R)-4-phosphopantothenoyl]-L-cysteine + CMP + diphosphate + H(+)</text>
        <dbReference type="Rhea" id="RHEA:19397"/>
        <dbReference type="ChEBI" id="CHEBI:10986"/>
        <dbReference type="ChEBI" id="CHEBI:15378"/>
        <dbReference type="ChEBI" id="CHEBI:33019"/>
        <dbReference type="ChEBI" id="CHEBI:35235"/>
        <dbReference type="ChEBI" id="CHEBI:37563"/>
        <dbReference type="ChEBI" id="CHEBI:59458"/>
        <dbReference type="ChEBI" id="CHEBI:60377"/>
        <dbReference type="EC" id="6.3.2.5"/>
    </reaction>
</comment>
<name>A0A6N0NTC6_9CREN</name>
<comment type="catalytic activity">
    <reaction evidence="3">
        <text>N-[(R)-4-phosphopantothenoyl]-L-cysteine + H(+) = (R)-4'-phosphopantetheine + CO2</text>
        <dbReference type="Rhea" id="RHEA:16793"/>
        <dbReference type="ChEBI" id="CHEBI:15378"/>
        <dbReference type="ChEBI" id="CHEBI:16526"/>
        <dbReference type="ChEBI" id="CHEBI:59458"/>
        <dbReference type="ChEBI" id="CHEBI:61723"/>
        <dbReference type="EC" id="4.1.1.36"/>
    </reaction>
</comment>
<dbReference type="GO" id="GO:0004633">
    <property type="term" value="F:phosphopantothenoylcysteine decarboxylase activity"/>
    <property type="evidence" value="ECO:0007669"/>
    <property type="project" value="UniProtKB-UniRule"/>
</dbReference>
<comment type="caution">
    <text evidence="3">Lacks conserved residue(s) required for the propagation of feature annotation.</text>
</comment>
<gene>
    <name evidence="3 6" type="primary">coaBC</name>
    <name evidence="6" type="ORF">GWK48_05765</name>
</gene>
<dbReference type="Gene3D" id="3.40.50.10300">
    <property type="entry name" value="CoaB-like"/>
    <property type="match status" value="1"/>
</dbReference>
<dbReference type="InterPro" id="IPR036551">
    <property type="entry name" value="Flavin_trans-like"/>
</dbReference>
<evidence type="ECO:0000256" key="3">
    <source>
        <dbReference type="HAMAP-Rule" id="MF_02225"/>
    </source>
</evidence>
<dbReference type="Gene3D" id="3.40.50.1950">
    <property type="entry name" value="Flavin prenyltransferase-like"/>
    <property type="match status" value="1"/>
</dbReference>
<keyword evidence="2 3" id="KW-0456">Lyase</keyword>
<evidence type="ECO:0000313" key="7">
    <source>
        <dbReference type="Proteomes" id="UP000509301"/>
    </source>
</evidence>
<dbReference type="GO" id="GO:0010181">
    <property type="term" value="F:FMN binding"/>
    <property type="evidence" value="ECO:0007669"/>
    <property type="project" value="UniProtKB-UniRule"/>
</dbReference>
<feature type="domain" description="Flavoprotein" evidence="4">
    <location>
        <begin position="18"/>
        <end position="133"/>
    </location>
</feature>
<dbReference type="AlphaFoldDB" id="A0A6N0NTC6"/>
<dbReference type="RefSeq" id="WP_174630430.1">
    <property type="nucleotide sequence ID" value="NZ_CP049074.1"/>
</dbReference>
<feature type="binding site" evidence="3">
    <location>
        <position position="285"/>
    </location>
    <ligand>
        <name>CTP</name>
        <dbReference type="ChEBI" id="CHEBI:37563"/>
    </ligand>
</feature>
<dbReference type="InterPro" id="IPR005252">
    <property type="entry name" value="CoaBC"/>
</dbReference>
<keyword evidence="7" id="KW-1185">Reference proteome</keyword>
<comment type="cofactor">
    <cofactor evidence="3">
        <name>FMN</name>
        <dbReference type="ChEBI" id="CHEBI:58210"/>
    </cofactor>
    <text evidence="3">Binds 1 FMN per subunit.</text>
</comment>
<dbReference type="PANTHER" id="PTHR14359:SF6">
    <property type="entry name" value="PHOSPHOPANTOTHENOYLCYSTEINE DECARBOXYLASE"/>
    <property type="match status" value="1"/>
</dbReference>
<reference evidence="6 7" key="1">
    <citation type="submission" date="2020-02" db="EMBL/GenBank/DDBJ databases">
        <title>Comparative genome analysis reveals the metabolism and evolution of the thermophilic archaeal genus Metallosphaera.</title>
        <authorList>
            <person name="Jiang C."/>
        </authorList>
    </citation>
    <scope>NUCLEOTIDE SEQUENCE [LARGE SCALE GENOMIC DNA]</scope>
    <source>
        <strain evidence="6 7">Ric-A</strain>
    </source>
</reference>
<dbReference type="EMBL" id="CP049074">
    <property type="protein sequence ID" value="QKQ99951.1"/>
    <property type="molecule type" value="Genomic_DNA"/>
</dbReference>
<dbReference type="HAMAP" id="MF_02225">
    <property type="entry name" value="CoaBC"/>
    <property type="match status" value="1"/>
</dbReference>
<keyword evidence="3" id="KW-0285">Flavoprotein</keyword>
<dbReference type="InterPro" id="IPR035929">
    <property type="entry name" value="CoaB-like_sf"/>
</dbReference>
<dbReference type="OrthoDB" id="10536at2157"/>
<feature type="binding site" evidence="3">
    <location>
        <position position="326"/>
    </location>
    <ligand>
        <name>CTP</name>
        <dbReference type="ChEBI" id="CHEBI:37563"/>
    </ligand>
</feature>
<evidence type="ECO:0000256" key="1">
    <source>
        <dbReference type="ARBA" id="ARBA00022793"/>
    </source>
</evidence>
<dbReference type="GO" id="GO:0046872">
    <property type="term" value="F:metal ion binding"/>
    <property type="evidence" value="ECO:0007669"/>
    <property type="project" value="UniProtKB-KW"/>
</dbReference>
<feature type="region of interest" description="Phosphopantothenate--cysteine ligase" evidence="3">
    <location>
        <begin position="195"/>
        <end position="409"/>
    </location>
</feature>
<dbReference type="Pfam" id="PF02441">
    <property type="entry name" value="Flavoprotein"/>
    <property type="match status" value="1"/>
</dbReference>